<feature type="compositionally biased region" description="Polar residues" evidence="1">
    <location>
        <begin position="558"/>
        <end position="577"/>
    </location>
</feature>
<feature type="compositionally biased region" description="Basic and acidic residues" evidence="1">
    <location>
        <begin position="407"/>
        <end position="426"/>
    </location>
</feature>
<feature type="compositionally biased region" description="Low complexity" evidence="1">
    <location>
        <begin position="395"/>
        <end position="405"/>
    </location>
</feature>
<feature type="compositionally biased region" description="Polar residues" evidence="1">
    <location>
        <begin position="470"/>
        <end position="482"/>
    </location>
</feature>
<protein>
    <submittedName>
        <fullName evidence="2">Uncharacterized protein</fullName>
    </submittedName>
</protein>
<feature type="compositionally biased region" description="Low complexity" evidence="1">
    <location>
        <begin position="510"/>
        <end position="525"/>
    </location>
</feature>
<feature type="region of interest" description="Disordered" evidence="1">
    <location>
        <begin position="1"/>
        <end position="45"/>
    </location>
</feature>
<reference evidence="2" key="1">
    <citation type="journal article" date="2020" name="Stud. Mycol.">
        <title>101 Dothideomycetes genomes: a test case for predicting lifestyles and emergence of pathogens.</title>
        <authorList>
            <person name="Haridas S."/>
            <person name="Albert R."/>
            <person name="Binder M."/>
            <person name="Bloem J."/>
            <person name="Labutti K."/>
            <person name="Salamov A."/>
            <person name="Andreopoulos B."/>
            <person name="Baker S."/>
            <person name="Barry K."/>
            <person name="Bills G."/>
            <person name="Bluhm B."/>
            <person name="Cannon C."/>
            <person name="Castanera R."/>
            <person name="Culley D."/>
            <person name="Daum C."/>
            <person name="Ezra D."/>
            <person name="Gonzalez J."/>
            <person name="Henrissat B."/>
            <person name="Kuo A."/>
            <person name="Liang C."/>
            <person name="Lipzen A."/>
            <person name="Lutzoni F."/>
            <person name="Magnuson J."/>
            <person name="Mondo S."/>
            <person name="Nolan M."/>
            <person name="Ohm R."/>
            <person name="Pangilinan J."/>
            <person name="Park H.-J."/>
            <person name="Ramirez L."/>
            <person name="Alfaro M."/>
            <person name="Sun H."/>
            <person name="Tritt A."/>
            <person name="Yoshinaga Y."/>
            <person name="Zwiers L.-H."/>
            <person name="Turgeon B."/>
            <person name="Goodwin S."/>
            <person name="Spatafora J."/>
            <person name="Crous P."/>
            <person name="Grigoriev I."/>
        </authorList>
    </citation>
    <scope>NUCLEOTIDE SEQUENCE</scope>
    <source>
        <strain evidence="2">CBS 101060</strain>
    </source>
</reference>
<evidence type="ECO:0000313" key="2">
    <source>
        <dbReference type="EMBL" id="KAF2834727.1"/>
    </source>
</evidence>
<feature type="region of interest" description="Disordered" evidence="1">
    <location>
        <begin position="197"/>
        <end position="254"/>
    </location>
</feature>
<keyword evidence="3" id="KW-1185">Reference proteome</keyword>
<accession>A0A9P4S3R8</accession>
<feature type="region of interest" description="Disordered" evidence="1">
    <location>
        <begin position="266"/>
        <end position="367"/>
    </location>
</feature>
<evidence type="ECO:0000313" key="3">
    <source>
        <dbReference type="Proteomes" id="UP000799429"/>
    </source>
</evidence>
<dbReference type="OrthoDB" id="5404004at2759"/>
<dbReference type="Proteomes" id="UP000799429">
    <property type="component" value="Unassembled WGS sequence"/>
</dbReference>
<comment type="caution">
    <text evidence="2">The sequence shown here is derived from an EMBL/GenBank/DDBJ whole genome shotgun (WGS) entry which is preliminary data.</text>
</comment>
<sequence>MAKPLVRSRSMRLRDEGSPVPSPKVVRKGLPSNPRTGKPKSTQEKFEALIDPLRDVARPSTSNERQERGPVVELSSAARALTPDGQALRVYARSPKLLYTAEIHPNSPIGVALGSPTMDSPWNAHPSVPRTRTPKSSITTIISSDAQQEVQDISSDDQRPKFSRWKSIGSIFGRKASAPTLGSQFYQLQEQRGGALLVSGDLRIPTPRNTSGPASPATPVSGGREQKGKTGIEKQRKSSTKTRPSTEKLKAFPYPNVFSAETSKSFAYPNIFGEPQSSSETSKKSTKQSPKEKADSGKKKAEVLRPKLEISKPRPPTERSKTFPYLSGHEPELSPPPPPKDFPWRSPRTPKLTITGPESPPQADLSNARILDVDIPSVQMERYSVMFGNVLNTAASSSSSLLSRRQGPADRLKPLHEMPYKLKPTRDGNLSLQPRRRTTSPLPEKSPRLSLFPQPAKSPRLSLFPPIDTLGSQSPRTASPAPSQRPLKRSVTGPVRLSPNKAAFAPIKPSPLNMNPLTPLTPSPNRHSFGSDVPLSARSSRDSQSWRPALQEPHWSVLSRSSANTEGTLSPNTPLTGVTTSTIASIQIARQVSVSRPNRRLQLPNDPAEPASFVDRKAMIPTLVELRNRKSQRVQLEHA</sequence>
<proteinExistence type="predicted"/>
<feature type="compositionally biased region" description="Basic and acidic residues" evidence="1">
    <location>
        <begin position="224"/>
        <end position="236"/>
    </location>
</feature>
<organism evidence="2 3">
    <name type="scientific">Patellaria atrata CBS 101060</name>
    <dbReference type="NCBI Taxonomy" id="1346257"/>
    <lineage>
        <taxon>Eukaryota</taxon>
        <taxon>Fungi</taxon>
        <taxon>Dikarya</taxon>
        <taxon>Ascomycota</taxon>
        <taxon>Pezizomycotina</taxon>
        <taxon>Dothideomycetes</taxon>
        <taxon>Dothideomycetes incertae sedis</taxon>
        <taxon>Patellariales</taxon>
        <taxon>Patellariaceae</taxon>
        <taxon>Patellaria</taxon>
    </lineage>
</organism>
<feature type="region of interest" description="Disordered" evidence="1">
    <location>
        <begin position="112"/>
        <end position="136"/>
    </location>
</feature>
<feature type="region of interest" description="Disordered" evidence="1">
    <location>
        <begin position="395"/>
        <end position="577"/>
    </location>
</feature>
<evidence type="ECO:0000256" key="1">
    <source>
        <dbReference type="SAM" id="MobiDB-lite"/>
    </source>
</evidence>
<dbReference type="EMBL" id="MU006115">
    <property type="protein sequence ID" value="KAF2834727.1"/>
    <property type="molecule type" value="Genomic_DNA"/>
</dbReference>
<dbReference type="AlphaFoldDB" id="A0A9P4S3R8"/>
<feature type="compositionally biased region" description="Basic and acidic residues" evidence="1">
    <location>
        <begin position="289"/>
        <end position="321"/>
    </location>
</feature>
<name>A0A9P4S3R8_9PEZI</name>
<gene>
    <name evidence="2" type="ORF">M501DRAFT_508081</name>
</gene>